<dbReference type="PANTHER" id="PTHR33784">
    <property type="entry name" value="OS05G0482100 PROTEIN"/>
    <property type="match status" value="1"/>
</dbReference>
<dbReference type="InterPro" id="IPR040338">
    <property type="entry name" value="At1g67623-like"/>
</dbReference>
<evidence type="ECO:0000313" key="3">
    <source>
        <dbReference type="Proteomes" id="UP001154282"/>
    </source>
</evidence>
<sequence length="145" mass="16035">MVRHNLITIVPKNIFIRILALIVGASTRDLVNTKLTCKPLLEASADDSVYRISNLTPFPVFSWSISPSATSFLDRCIASRNPEAFFRTGIKEYLSSNAIDSGMREAADSGHPESIYFYAIARLSRGEHGARDGSPDLSGRQFRRG</sequence>
<accession>A0AAV0LLB0</accession>
<gene>
    <name evidence="2" type="ORF">LITE_LOCUS24572</name>
</gene>
<dbReference type="EMBL" id="CAMGYJ010000006">
    <property type="protein sequence ID" value="CAI0435125.1"/>
    <property type="molecule type" value="Genomic_DNA"/>
</dbReference>
<dbReference type="InterPro" id="IPR057136">
    <property type="entry name" value="At2g35280_TPR_dom"/>
</dbReference>
<dbReference type="AlphaFoldDB" id="A0AAV0LLB0"/>
<name>A0AAV0LLB0_9ROSI</name>
<comment type="caution">
    <text evidence="2">The sequence shown here is derived from an EMBL/GenBank/DDBJ whole genome shotgun (WGS) entry which is preliminary data.</text>
</comment>
<dbReference type="PANTHER" id="PTHR33784:SF10">
    <property type="entry name" value="F-BOX PROTEIN"/>
    <property type="match status" value="1"/>
</dbReference>
<organism evidence="2 3">
    <name type="scientific">Linum tenue</name>
    <dbReference type="NCBI Taxonomy" id="586396"/>
    <lineage>
        <taxon>Eukaryota</taxon>
        <taxon>Viridiplantae</taxon>
        <taxon>Streptophyta</taxon>
        <taxon>Embryophyta</taxon>
        <taxon>Tracheophyta</taxon>
        <taxon>Spermatophyta</taxon>
        <taxon>Magnoliopsida</taxon>
        <taxon>eudicotyledons</taxon>
        <taxon>Gunneridae</taxon>
        <taxon>Pentapetalae</taxon>
        <taxon>rosids</taxon>
        <taxon>fabids</taxon>
        <taxon>Malpighiales</taxon>
        <taxon>Linaceae</taxon>
        <taxon>Linum</taxon>
    </lineage>
</organism>
<keyword evidence="3" id="KW-1185">Reference proteome</keyword>
<dbReference type="Pfam" id="PF23310">
    <property type="entry name" value="TPR_27"/>
    <property type="match status" value="1"/>
</dbReference>
<evidence type="ECO:0000259" key="1">
    <source>
        <dbReference type="Pfam" id="PF23310"/>
    </source>
</evidence>
<evidence type="ECO:0000313" key="2">
    <source>
        <dbReference type="EMBL" id="CAI0435125.1"/>
    </source>
</evidence>
<dbReference type="Proteomes" id="UP001154282">
    <property type="component" value="Unassembled WGS sequence"/>
</dbReference>
<reference evidence="2" key="1">
    <citation type="submission" date="2022-08" db="EMBL/GenBank/DDBJ databases">
        <authorList>
            <person name="Gutierrez-Valencia J."/>
        </authorList>
    </citation>
    <scope>NUCLEOTIDE SEQUENCE</scope>
</reference>
<protein>
    <recommendedName>
        <fullName evidence="1">At2g35280-like TPR domain-containing protein</fullName>
    </recommendedName>
</protein>
<feature type="domain" description="At2g35280-like TPR" evidence="1">
    <location>
        <begin position="58"/>
        <end position="128"/>
    </location>
</feature>
<proteinExistence type="predicted"/>